<proteinExistence type="inferred from homology"/>
<evidence type="ECO:0000256" key="3">
    <source>
        <dbReference type="ARBA" id="ARBA00022448"/>
    </source>
</evidence>
<dbReference type="PROSITE" id="PS50928">
    <property type="entry name" value="ABC_TM1"/>
    <property type="match status" value="1"/>
</dbReference>
<sequence>MSNPSGATELGTVVNGAARPPAAARPRAAKVARSRGDVGGALLLIAPLALFMLVFFVVPIASLLTRAVWDPSVAVAFPGTARALANWDGASAPPAAAFGALAADIVAADDAGTLGDATERLNRDAPGMRLLLLRARRHLDHLAEGAGQPAAPRDPAAVQADLIQYDPHWGEAPAWRAIARAVRPLTAAYALRAIDSHQDAEGRIAMLPPDQRVFLPILGRTFGISAVVTALVVVFGFPLTYWLSRLPAARQRLMLMAVLIPFWTSILVRIAAWMVVLPREGVINRLALAMHIVDTPLDLIYNRTGVVISMVHILIPFMVLPLLAVMRGIPLTYQRAAVSLGSHPFGAFWRVYAPLTAPGVAAGALLVFVSALGYYIAPALLGGAGDQMLSYYIAWFTNTSINWGLAAALSALLLIATALLFVVYRMLMAGRRHLFGEAATS</sequence>
<protein>
    <submittedName>
        <fullName evidence="10">Spermidine/putrescine transport system permease protein</fullName>
    </submittedName>
</protein>
<evidence type="ECO:0000256" key="5">
    <source>
        <dbReference type="ARBA" id="ARBA00022692"/>
    </source>
</evidence>
<keyword evidence="5 8" id="KW-0812">Transmembrane</keyword>
<dbReference type="RefSeq" id="WP_116613516.1">
    <property type="nucleotide sequence ID" value="NZ_QEOB01000018.1"/>
</dbReference>
<evidence type="ECO:0000256" key="1">
    <source>
        <dbReference type="ARBA" id="ARBA00004651"/>
    </source>
</evidence>
<name>A0ABX5KJ29_9BURK</name>
<feature type="transmembrane region" description="Helical" evidence="8">
    <location>
        <begin position="255"/>
        <end position="276"/>
    </location>
</feature>
<evidence type="ECO:0000256" key="7">
    <source>
        <dbReference type="ARBA" id="ARBA00023136"/>
    </source>
</evidence>
<reference evidence="10 11" key="1">
    <citation type="submission" date="2018-05" db="EMBL/GenBank/DDBJ databases">
        <title>Genomic Encyclopedia of Type Strains, Phase IV (KMG-V): Genome sequencing to study the core and pangenomes of soil and plant-associated prokaryotes.</title>
        <authorList>
            <person name="Whitman W."/>
        </authorList>
    </citation>
    <scope>NUCLEOTIDE SEQUENCE [LARGE SCALE GENOMIC DNA]</scope>
    <source>
        <strain evidence="10 11">SCZa-39</strain>
    </source>
</reference>
<feature type="transmembrane region" description="Helical" evidence="8">
    <location>
        <begin position="401"/>
        <end position="424"/>
    </location>
</feature>
<comment type="caution">
    <text evidence="10">The sequence shown here is derived from an EMBL/GenBank/DDBJ whole genome shotgun (WGS) entry which is preliminary data.</text>
</comment>
<keyword evidence="11" id="KW-1185">Reference proteome</keyword>
<feature type="transmembrane region" description="Helical" evidence="8">
    <location>
        <begin position="306"/>
        <end position="325"/>
    </location>
</feature>
<keyword evidence="4" id="KW-1003">Cell membrane</keyword>
<dbReference type="SUPFAM" id="SSF161098">
    <property type="entry name" value="MetI-like"/>
    <property type="match status" value="1"/>
</dbReference>
<evidence type="ECO:0000259" key="9">
    <source>
        <dbReference type="PROSITE" id="PS50928"/>
    </source>
</evidence>
<dbReference type="Pfam" id="PF00528">
    <property type="entry name" value="BPD_transp_1"/>
    <property type="match status" value="1"/>
</dbReference>
<gene>
    <name evidence="10" type="ORF">C7402_11862</name>
</gene>
<dbReference type="EMBL" id="QEOB01000018">
    <property type="protein sequence ID" value="PVX75130.1"/>
    <property type="molecule type" value="Genomic_DNA"/>
</dbReference>
<dbReference type="PANTHER" id="PTHR42929">
    <property type="entry name" value="INNER MEMBRANE ABC TRANSPORTER PERMEASE PROTEIN YDCU-RELATED-RELATED"/>
    <property type="match status" value="1"/>
</dbReference>
<keyword evidence="3 8" id="KW-0813">Transport</keyword>
<feature type="domain" description="ABC transmembrane type-1" evidence="9">
    <location>
        <begin position="218"/>
        <end position="424"/>
    </location>
</feature>
<comment type="subcellular location">
    <subcellularLocation>
        <location evidence="1 8">Cell membrane</location>
        <topology evidence="1 8">Multi-pass membrane protein</topology>
    </subcellularLocation>
</comment>
<keyword evidence="6 8" id="KW-1133">Transmembrane helix</keyword>
<dbReference type="Gene3D" id="1.10.3720.10">
    <property type="entry name" value="MetI-like"/>
    <property type="match status" value="1"/>
</dbReference>
<feature type="transmembrane region" description="Helical" evidence="8">
    <location>
        <begin position="222"/>
        <end position="243"/>
    </location>
</feature>
<evidence type="ECO:0000256" key="4">
    <source>
        <dbReference type="ARBA" id="ARBA00022475"/>
    </source>
</evidence>
<dbReference type="InterPro" id="IPR035906">
    <property type="entry name" value="MetI-like_sf"/>
</dbReference>
<keyword evidence="7 8" id="KW-0472">Membrane</keyword>
<evidence type="ECO:0000313" key="11">
    <source>
        <dbReference type="Proteomes" id="UP000245712"/>
    </source>
</evidence>
<dbReference type="InterPro" id="IPR000515">
    <property type="entry name" value="MetI-like"/>
</dbReference>
<evidence type="ECO:0000256" key="8">
    <source>
        <dbReference type="RuleBase" id="RU363032"/>
    </source>
</evidence>
<feature type="transmembrane region" description="Helical" evidence="8">
    <location>
        <begin position="40"/>
        <end position="64"/>
    </location>
</feature>
<evidence type="ECO:0000313" key="10">
    <source>
        <dbReference type="EMBL" id="PVX75130.1"/>
    </source>
</evidence>
<evidence type="ECO:0000256" key="6">
    <source>
        <dbReference type="ARBA" id="ARBA00022989"/>
    </source>
</evidence>
<dbReference type="Proteomes" id="UP000245712">
    <property type="component" value="Unassembled WGS sequence"/>
</dbReference>
<dbReference type="CDD" id="cd06261">
    <property type="entry name" value="TM_PBP2"/>
    <property type="match status" value="1"/>
</dbReference>
<accession>A0ABX5KJ29</accession>
<feature type="transmembrane region" description="Helical" evidence="8">
    <location>
        <begin position="360"/>
        <end position="381"/>
    </location>
</feature>
<dbReference type="PANTHER" id="PTHR42929:SF5">
    <property type="entry name" value="ABC TRANSPORTER PERMEASE PROTEIN"/>
    <property type="match status" value="1"/>
</dbReference>
<comment type="similarity">
    <text evidence="2">Belongs to the binding-protein-dependent transport system permease family. CysTW subfamily.</text>
</comment>
<evidence type="ECO:0000256" key="2">
    <source>
        <dbReference type="ARBA" id="ARBA00007069"/>
    </source>
</evidence>
<organism evidence="10 11">
    <name type="scientific">Paraburkholderia unamae</name>
    <dbReference type="NCBI Taxonomy" id="219649"/>
    <lineage>
        <taxon>Bacteria</taxon>
        <taxon>Pseudomonadati</taxon>
        <taxon>Pseudomonadota</taxon>
        <taxon>Betaproteobacteria</taxon>
        <taxon>Burkholderiales</taxon>
        <taxon>Burkholderiaceae</taxon>
        <taxon>Paraburkholderia</taxon>
    </lineage>
</organism>